<feature type="transmembrane region" description="Helical" evidence="1">
    <location>
        <begin position="94"/>
        <end position="119"/>
    </location>
</feature>
<protein>
    <submittedName>
        <fullName evidence="2">ABC transporter permease subunit</fullName>
    </submittedName>
</protein>
<name>A0A934I1K2_9CLOT</name>
<proteinExistence type="predicted"/>
<feature type="transmembrane region" description="Helical" evidence="1">
    <location>
        <begin position="16"/>
        <end position="36"/>
    </location>
</feature>
<keyword evidence="3" id="KW-1185">Reference proteome</keyword>
<comment type="caution">
    <text evidence="2">The sequence shown here is derived from an EMBL/GenBank/DDBJ whole genome shotgun (WGS) entry which is preliminary data.</text>
</comment>
<keyword evidence="1" id="KW-0812">Transmembrane</keyword>
<dbReference type="PANTHER" id="PTHR37305">
    <property type="entry name" value="INTEGRAL MEMBRANE PROTEIN-RELATED"/>
    <property type="match status" value="1"/>
</dbReference>
<accession>A0A934I1K2</accession>
<dbReference type="EMBL" id="JAEEGB010000038">
    <property type="protein sequence ID" value="MBI6875137.1"/>
    <property type="molecule type" value="Genomic_DNA"/>
</dbReference>
<feature type="transmembrane region" description="Helical" evidence="1">
    <location>
        <begin position="220"/>
        <end position="242"/>
    </location>
</feature>
<evidence type="ECO:0000313" key="2">
    <source>
        <dbReference type="EMBL" id="MBI6875137.1"/>
    </source>
</evidence>
<dbReference type="Proteomes" id="UP000622687">
    <property type="component" value="Unassembled WGS sequence"/>
</dbReference>
<keyword evidence="1" id="KW-1133">Transmembrane helix</keyword>
<dbReference type="RefSeq" id="WP_211144492.1">
    <property type="nucleotide sequence ID" value="NZ_JAEEGB010000038.1"/>
</dbReference>
<dbReference type="PANTHER" id="PTHR37305:SF1">
    <property type="entry name" value="MEMBRANE PROTEIN"/>
    <property type="match status" value="1"/>
</dbReference>
<sequence length="248" mass="27545">MINYIKAELFRNFNRAYFWIYTGVISALLLTIVIIFNVNHISSINLSAIIQISNHMILIPVFLVAGIIEMVIAEEYKNKTLKNVITFGLPRTKLILSKFIVTVILSFIAAIIMLTIFYGSAAVLLGLGNGFHGIFLDHIARLAAALPLWIAAIAVGTFLNVVISNSTICAFVYAGVFLMTSQIVKLLAFLVSHKFKYVYDHLITSQLSKLGGNIVSKQDLTSAAIIGCVYTIVFLIFSILYFRNKEVK</sequence>
<feature type="transmembrane region" description="Helical" evidence="1">
    <location>
        <begin position="139"/>
        <end position="163"/>
    </location>
</feature>
<organism evidence="2 3">
    <name type="scientific">Clostridium aciditolerans</name>
    <dbReference type="NCBI Taxonomy" id="339861"/>
    <lineage>
        <taxon>Bacteria</taxon>
        <taxon>Bacillati</taxon>
        <taxon>Bacillota</taxon>
        <taxon>Clostridia</taxon>
        <taxon>Eubacteriales</taxon>
        <taxon>Clostridiaceae</taxon>
        <taxon>Clostridium</taxon>
    </lineage>
</organism>
<reference evidence="2" key="1">
    <citation type="submission" date="2020-12" db="EMBL/GenBank/DDBJ databases">
        <title>Clostridium thailandense sp. nov., a novel acetogenic bacterium isolated from peat land soil in Thailand.</title>
        <authorList>
            <person name="Chaikitkaew S."/>
            <person name="Birkeland N.K."/>
        </authorList>
    </citation>
    <scope>NUCLEOTIDE SEQUENCE</scope>
    <source>
        <strain evidence="2">DSM 17425</strain>
    </source>
</reference>
<feature type="transmembrane region" description="Helical" evidence="1">
    <location>
        <begin position="170"/>
        <end position="191"/>
    </location>
</feature>
<evidence type="ECO:0000313" key="3">
    <source>
        <dbReference type="Proteomes" id="UP000622687"/>
    </source>
</evidence>
<evidence type="ECO:0000256" key="1">
    <source>
        <dbReference type="SAM" id="Phobius"/>
    </source>
</evidence>
<feature type="transmembrane region" description="Helical" evidence="1">
    <location>
        <begin position="48"/>
        <end position="73"/>
    </location>
</feature>
<dbReference type="AlphaFoldDB" id="A0A934I1K2"/>
<keyword evidence="1" id="KW-0472">Membrane</keyword>
<gene>
    <name evidence="2" type="ORF">I6U51_20900</name>
</gene>